<dbReference type="PANTHER" id="PTHR30419">
    <property type="entry name" value="HTH-TYPE TRANSCRIPTIONAL REGULATOR YBHD"/>
    <property type="match status" value="1"/>
</dbReference>
<dbReference type="EMBL" id="RHHQ01000028">
    <property type="protein sequence ID" value="RNB79557.1"/>
    <property type="molecule type" value="Genomic_DNA"/>
</dbReference>
<dbReference type="InterPro" id="IPR036388">
    <property type="entry name" value="WH-like_DNA-bd_sf"/>
</dbReference>
<dbReference type="Pfam" id="PF03466">
    <property type="entry name" value="LysR_substrate"/>
    <property type="match status" value="1"/>
</dbReference>
<dbReference type="GO" id="GO:0003700">
    <property type="term" value="F:DNA-binding transcription factor activity"/>
    <property type="evidence" value="ECO:0007669"/>
    <property type="project" value="InterPro"/>
</dbReference>
<dbReference type="SUPFAM" id="SSF53850">
    <property type="entry name" value="Periplasmic binding protein-like II"/>
    <property type="match status" value="1"/>
</dbReference>
<organism evidence="6 7">
    <name type="scientific">Brevibacillus fluminis</name>
    <dbReference type="NCBI Taxonomy" id="511487"/>
    <lineage>
        <taxon>Bacteria</taxon>
        <taxon>Bacillati</taxon>
        <taxon>Bacillota</taxon>
        <taxon>Bacilli</taxon>
        <taxon>Bacillales</taxon>
        <taxon>Paenibacillaceae</taxon>
        <taxon>Brevibacillus</taxon>
    </lineage>
</organism>
<dbReference type="GO" id="GO:0005829">
    <property type="term" value="C:cytosol"/>
    <property type="evidence" value="ECO:0007669"/>
    <property type="project" value="TreeGrafter"/>
</dbReference>
<keyword evidence="2" id="KW-0805">Transcription regulation</keyword>
<dbReference type="FunFam" id="1.10.10.10:FF:000001">
    <property type="entry name" value="LysR family transcriptional regulator"/>
    <property type="match status" value="1"/>
</dbReference>
<dbReference type="CDD" id="cd05466">
    <property type="entry name" value="PBP2_LTTR_substrate"/>
    <property type="match status" value="1"/>
</dbReference>
<gene>
    <name evidence="6" type="ORF">EDM56_28955</name>
</gene>
<comment type="caution">
    <text evidence="6">The sequence shown here is derived from an EMBL/GenBank/DDBJ whole genome shotgun (WGS) entry which is preliminary data.</text>
</comment>
<dbReference type="InterPro" id="IPR005119">
    <property type="entry name" value="LysR_subst-bd"/>
</dbReference>
<accession>A0A3M8CWF0</accession>
<name>A0A3M8CWF0_9BACL</name>
<keyword evidence="3" id="KW-0238">DNA-binding</keyword>
<dbReference type="Gene3D" id="1.10.10.10">
    <property type="entry name" value="Winged helix-like DNA-binding domain superfamily/Winged helix DNA-binding domain"/>
    <property type="match status" value="1"/>
</dbReference>
<dbReference type="InterPro" id="IPR050950">
    <property type="entry name" value="HTH-type_LysR_regulators"/>
</dbReference>
<evidence type="ECO:0000313" key="6">
    <source>
        <dbReference type="EMBL" id="RNB79557.1"/>
    </source>
</evidence>
<dbReference type="OrthoDB" id="9803735at2"/>
<dbReference type="InterPro" id="IPR036390">
    <property type="entry name" value="WH_DNA-bd_sf"/>
</dbReference>
<evidence type="ECO:0000256" key="1">
    <source>
        <dbReference type="ARBA" id="ARBA00009437"/>
    </source>
</evidence>
<evidence type="ECO:0000313" key="7">
    <source>
        <dbReference type="Proteomes" id="UP000271031"/>
    </source>
</evidence>
<dbReference type="SUPFAM" id="SSF46785">
    <property type="entry name" value="Winged helix' DNA-binding domain"/>
    <property type="match status" value="1"/>
</dbReference>
<evidence type="ECO:0000259" key="5">
    <source>
        <dbReference type="PROSITE" id="PS50931"/>
    </source>
</evidence>
<dbReference type="InterPro" id="IPR000847">
    <property type="entry name" value="LysR_HTH_N"/>
</dbReference>
<dbReference type="Gene3D" id="3.40.190.290">
    <property type="match status" value="1"/>
</dbReference>
<keyword evidence="4" id="KW-0804">Transcription</keyword>
<comment type="similarity">
    <text evidence="1">Belongs to the LysR transcriptional regulatory family.</text>
</comment>
<evidence type="ECO:0000256" key="2">
    <source>
        <dbReference type="ARBA" id="ARBA00023015"/>
    </source>
</evidence>
<proteinExistence type="inferred from homology"/>
<dbReference type="PRINTS" id="PR00039">
    <property type="entry name" value="HTHLYSR"/>
</dbReference>
<dbReference type="AlphaFoldDB" id="A0A3M8CWF0"/>
<evidence type="ECO:0000256" key="3">
    <source>
        <dbReference type="ARBA" id="ARBA00023125"/>
    </source>
</evidence>
<dbReference type="Pfam" id="PF00126">
    <property type="entry name" value="HTH_1"/>
    <property type="match status" value="1"/>
</dbReference>
<keyword evidence="7" id="KW-1185">Reference proteome</keyword>
<sequence length="296" mass="33020">MYDRLYVHQKEVFDMDTDYFDSFLETARQKSISKASEKLNLSPPALSKQIKRLESYYGTALFYRSTSGVELTPSGELLAERIQPLLHELAQIQREMQACRQKRRIRLGTLPSLAAHYLPKRILALESAAIEIELTVRPTSTEIFALLKEEKLDAAVIERIPVHKSLRVVDLFEEHFYAVTRTSDPLVKATTVSLSQLAEVPLVMYPPNCSVRKTVGLIMAAHGHVPAIKMEVGFGDFLLGFVAAGAGMAIVPELVALHLPHADLQAIPIKEEAAKRTISLISHSASNEKALLRYFA</sequence>
<evidence type="ECO:0000256" key="4">
    <source>
        <dbReference type="ARBA" id="ARBA00023163"/>
    </source>
</evidence>
<protein>
    <submittedName>
        <fullName evidence="6">LysR family transcriptional regulator</fullName>
    </submittedName>
</protein>
<dbReference type="PROSITE" id="PS50931">
    <property type="entry name" value="HTH_LYSR"/>
    <property type="match status" value="1"/>
</dbReference>
<feature type="domain" description="HTH lysR-type" evidence="5">
    <location>
        <begin position="15"/>
        <end position="72"/>
    </location>
</feature>
<dbReference type="GO" id="GO:0003677">
    <property type="term" value="F:DNA binding"/>
    <property type="evidence" value="ECO:0007669"/>
    <property type="project" value="UniProtKB-KW"/>
</dbReference>
<reference evidence="6 7" key="1">
    <citation type="submission" date="2018-10" db="EMBL/GenBank/DDBJ databases">
        <title>Phylogenomics of Brevibacillus.</title>
        <authorList>
            <person name="Dunlap C."/>
        </authorList>
    </citation>
    <scope>NUCLEOTIDE SEQUENCE [LARGE SCALE GENOMIC DNA]</scope>
    <source>
        <strain evidence="6 7">JCM 15716</strain>
    </source>
</reference>
<dbReference type="Proteomes" id="UP000271031">
    <property type="component" value="Unassembled WGS sequence"/>
</dbReference>